<organism evidence="4 5">
    <name type="scientific">Ktedonobacter robiniae</name>
    <dbReference type="NCBI Taxonomy" id="2778365"/>
    <lineage>
        <taxon>Bacteria</taxon>
        <taxon>Bacillati</taxon>
        <taxon>Chloroflexota</taxon>
        <taxon>Ktedonobacteria</taxon>
        <taxon>Ktedonobacterales</taxon>
        <taxon>Ktedonobacteraceae</taxon>
        <taxon>Ktedonobacter</taxon>
    </lineage>
</organism>
<keyword evidence="1" id="KW-0175">Coiled coil</keyword>
<feature type="transmembrane region" description="Helical" evidence="3">
    <location>
        <begin position="214"/>
        <end position="238"/>
    </location>
</feature>
<evidence type="ECO:0000256" key="1">
    <source>
        <dbReference type="SAM" id="Coils"/>
    </source>
</evidence>
<sequence>MSEQRQSQGFMSKLGKAFGFGRSNDEDGMTGVPAQRGPSAPRSPARFVNAETYEDDSDAFQGEKLSYEDMMKRRRIERVEKARVGRPFHERVMLFFLKIWLLVGPIAFVLLTAAEVAYILTHLVAPGDKNGQTIIWGGALFIEFAMMFTTFGVGIKRHEVAEQREIYGRVDGAQERAVWIGTGLWLVFAAINIIGQTAFLLSIVQAGHDSNMNIMYLFVASRVIGFILGDAGTAFFLGQVDSNDVRLMARAEHERGKLYTELAEAEGKRKLLEAEADSKVKLLGIKVEQEQADAEFLARLKEQTFTRLLQMPTGAPGGSLPSPSADLPITGEFQTLNAEGQAPEQERVRIRRIDK</sequence>
<reference evidence="4 5" key="1">
    <citation type="journal article" date="2021" name="Int. J. Syst. Evol. Microbiol.">
        <title>Reticulibacter mediterranei gen. nov., sp. nov., within the new family Reticulibacteraceae fam. nov., and Ktedonospora formicarum gen. nov., sp. nov., Ktedonobacter robiniae sp. nov., Dictyobacter formicarum sp. nov. and Dictyobacter arantiisoli sp. nov., belonging to the class Ktedonobacteria.</title>
        <authorList>
            <person name="Yabe S."/>
            <person name="Zheng Y."/>
            <person name="Wang C.M."/>
            <person name="Sakai Y."/>
            <person name="Abe K."/>
            <person name="Yokota A."/>
            <person name="Donadio S."/>
            <person name="Cavaletti L."/>
            <person name="Monciardini P."/>
        </authorList>
    </citation>
    <scope>NUCLEOTIDE SEQUENCE [LARGE SCALE GENOMIC DNA]</scope>
    <source>
        <strain evidence="4 5">SOSP1-30</strain>
    </source>
</reference>
<evidence type="ECO:0000313" key="5">
    <source>
        <dbReference type="Proteomes" id="UP000654345"/>
    </source>
</evidence>
<feature type="compositionally biased region" description="Basic and acidic residues" evidence="2">
    <location>
        <begin position="344"/>
        <end position="355"/>
    </location>
</feature>
<keyword evidence="3" id="KW-1133">Transmembrane helix</keyword>
<gene>
    <name evidence="4" type="ORF">KSB_06610</name>
</gene>
<dbReference type="RefSeq" id="WP_201369119.1">
    <property type="nucleotide sequence ID" value="NZ_BNJG01000001.1"/>
</dbReference>
<keyword evidence="5" id="KW-1185">Reference proteome</keyword>
<keyword evidence="3" id="KW-0472">Membrane</keyword>
<feature type="coiled-coil region" evidence="1">
    <location>
        <begin position="248"/>
        <end position="282"/>
    </location>
</feature>
<evidence type="ECO:0000256" key="2">
    <source>
        <dbReference type="SAM" id="MobiDB-lite"/>
    </source>
</evidence>
<comment type="caution">
    <text evidence="4">The sequence shown here is derived from an EMBL/GenBank/DDBJ whole genome shotgun (WGS) entry which is preliminary data.</text>
</comment>
<feature type="transmembrane region" description="Helical" evidence="3">
    <location>
        <begin position="134"/>
        <end position="155"/>
    </location>
</feature>
<accession>A0ABQ3UHJ6</accession>
<dbReference type="EMBL" id="BNJG01000001">
    <property type="protein sequence ID" value="GHO52186.1"/>
    <property type="molecule type" value="Genomic_DNA"/>
</dbReference>
<name>A0ABQ3UHJ6_9CHLR</name>
<keyword evidence="3" id="KW-0812">Transmembrane</keyword>
<evidence type="ECO:0000256" key="3">
    <source>
        <dbReference type="SAM" id="Phobius"/>
    </source>
</evidence>
<dbReference type="Proteomes" id="UP000654345">
    <property type="component" value="Unassembled WGS sequence"/>
</dbReference>
<feature type="region of interest" description="Disordered" evidence="2">
    <location>
        <begin position="21"/>
        <end position="44"/>
    </location>
</feature>
<feature type="region of interest" description="Disordered" evidence="2">
    <location>
        <begin position="312"/>
        <end position="355"/>
    </location>
</feature>
<feature type="transmembrane region" description="Helical" evidence="3">
    <location>
        <begin position="92"/>
        <end position="114"/>
    </location>
</feature>
<feature type="transmembrane region" description="Helical" evidence="3">
    <location>
        <begin position="176"/>
        <end position="194"/>
    </location>
</feature>
<protein>
    <submittedName>
        <fullName evidence="4">Uncharacterized protein</fullName>
    </submittedName>
</protein>
<proteinExistence type="predicted"/>
<evidence type="ECO:0000313" key="4">
    <source>
        <dbReference type="EMBL" id="GHO52186.1"/>
    </source>
</evidence>